<keyword evidence="1" id="KW-1133">Transmembrane helix</keyword>
<dbReference type="AlphaFoldDB" id="A0A9D2KX51"/>
<gene>
    <name evidence="2" type="ORF">H9948_09840</name>
</gene>
<comment type="caution">
    <text evidence="2">The sequence shown here is derived from an EMBL/GenBank/DDBJ whole genome shotgun (WGS) entry which is preliminary data.</text>
</comment>
<keyword evidence="1" id="KW-0472">Membrane</keyword>
<feature type="transmembrane region" description="Helical" evidence="1">
    <location>
        <begin position="20"/>
        <end position="40"/>
    </location>
</feature>
<dbReference type="Proteomes" id="UP000886856">
    <property type="component" value="Unassembled WGS sequence"/>
</dbReference>
<dbReference type="EMBL" id="DWYW01000222">
    <property type="protein sequence ID" value="HJA91077.1"/>
    <property type="molecule type" value="Genomic_DNA"/>
</dbReference>
<evidence type="ECO:0000313" key="3">
    <source>
        <dbReference type="Proteomes" id="UP000886856"/>
    </source>
</evidence>
<organism evidence="2 3">
    <name type="scientific">Candidatus Jeotgalibaca merdavium</name>
    <dbReference type="NCBI Taxonomy" id="2838627"/>
    <lineage>
        <taxon>Bacteria</taxon>
        <taxon>Bacillati</taxon>
        <taxon>Bacillota</taxon>
        <taxon>Bacilli</taxon>
        <taxon>Lactobacillales</taxon>
        <taxon>Carnobacteriaceae</taxon>
        <taxon>Jeotgalibaca</taxon>
    </lineage>
</organism>
<accession>A0A9D2KX51</accession>
<name>A0A9D2KX51_9LACT</name>
<proteinExistence type="predicted"/>
<evidence type="ECO:0000313" key="2">
    <source>
        <dbReference type="EMBL" id="HJA91077.1"/>
    </source>
</evidence>
<sequence>MKHLIAYWRNLNYSRKFSYLFYMVISFFVFFVIATNIIFLKEMTNQEYKNNQDNILKITDTIDREFVSIDFFTYKVI</sequence>
<reference evidence="2" key="1">
    <citation type="journal article" date="2021" name="PeerJ">
        <title>Extensive microbial diversity within the chicken gut microbiome revealed by metagenomics and culture.</title>
        <authorList>
            <person name="Gilroy R."/>
            <person name="Ravi A."/>
            <person name="Getino M."/>
            <person name="Pursley I."/>
            <person name="Horton D.L."/>
            <person name="Alikhan N.F."/>
            <person name="Baker D."/>
            <person name="Gharbi K."/>
            <person name="Hall N."/>
            <person name="Watson M."/>
            <person name="Adriaenssens E.M."/>
            <person name="Foster-Nyarko E."/>
            <person name="Jarju S."/>
            <person name="Secka A."/>
            <person name="Antonio M."/>
            <person name="Oren A."/>
            <person name="Chaudhuri R.R."/>
            <person name="La Ragione R."/>
            <person name="Hildebrand F."/>
            <person name="Pallen M.J."/>
        </authorList>
    </citation>
    <scope>NUCLEOTIDE SEQUENCE</scope>
    <source>
        <strain evidence="2">CHK171-505</strain>
    </source>
</reference>
<reference evidence="2" key="2">
    <citation type="submission" date="2021-04" db="EMBL/GenBank/DDBJ databases">
        <authorList>
            <person name="Gilroy R."/>
        </authorList>
    </citation>
    <scope>NUCLEOTIDE SEQUENCE</scope>
    <source>
        <strain evidence="2">CHK171-505</strain>
    </source>
</reference>
<keyword evidence="1" id="KW-0812">Transmembrane</keyword>
<evidence type="ECO:0000256" key="1">
    <source>
        <dbReference type="SAM" id="Phobius"/>
    </source>
</evidence>
<feature type="non-terminal residue" evidence="2">
    <location>
        <position position="77"/>
    </location>
</feature>
<protein>
    <submittedName>
        <fullName evidence="2">Uncharacterized protein</fullName>
    </submittedName>
</protein>